<dbReference type="Pfam" id="PF07729">
    <property type="entry name" value="FCD"/>
    <property type="match status" value="1"/>
</dbReference>
<dbReference type="InterPro" id="IPR011711">
    <property type="entry name" value="GntR_C"/>
</dbReference>
<accession>A0A077M421</accession>
<dbReference type="AlphaFoldDB" id="A0A077M421"/>
<gene>
    <name evidence="5" type="ORF">BN12_370013</name>
</gene>
<dbReference type="InterPro" id="IPR008920">
    <property type="entry name" value="TF_FadR/GntR_C"/>
</dbReference>
<dbReference type="STRING" id="1194083.BN12_370013"/>
<dbReference type="SUPFAM" id="SSF46785">
    <property type="entry name" value="Winged helix' DNA-binding domain"/>
    <property type="match status" value="1"/>
</dbReference>
<evidence type="ECO:0000259" key="4">
    <source>
        <dbReference type="PROSITE" id="PS50949"/>
    </source>
</evidence>
<dbReference type="PRINTS" id="PR00035">
    <property type="entry name" value="HTHGNTR"/>
</dbReference>
<dbReference type="PROSITE" id="PS50949">
    <property type="entry name" value="HTH_GNTR"/>
    <property type="match status" value="1"/>
</dbReference>
<name>A0A077M421_9MICO</name>
<keyword evidence="6" id="KW-1185">Reference proteome</keyword>
<dbReference type="InterPro" id="IPR036390">
    <property type="entry name" value="WH_DNA-bd_sf"/>
</dbReference>
<keyword evidence="2" id="KW-0238">DNA-binding</keyword>
<evidence type="ECO:0000256" key="1">
    <source>
        <dbReference type="ARBA" id="ARBA00023015"/>
    </source>
</evidence>
<evidence type="ECO:0000313" key="5">
    <source>
        <dbReference type="EMBL" id="CCH78895.1"/>
    </source>
</evidence>
<dbReference type="GO" id="GO:0003677">
    <property type="term" value="F:DNA binding"/>
    <property type="evidence" value="ECO:0007669"/>
    <property type="project" value="UniProtKB-KW"/>
</dbReference>
<evidence type="ECO:0000256" key="3">
    <source>
        <dbReference type="ARBA" id="ARBA00023163"/>
    </source>
</evidence>
<dbReference type="Gene3D" id="1.20.120.530">
    <property type="entry name" value="GntR ligand-binding domain-like"/>
    <property type="match status" value="1"/>
</dbReference>
<evidence type="ECO:0000256" key="2">
    <source>
        <dbReference type="ARBA" id="ARBA00023125"/>
    </source>
</evidence>
<dbReference type="EMBL" id="CAJB01000301">
    <property type="protein sequence ID" value="CCH78895.1"/>
    <property type="molecule type" value="Genomic_DNA"/>
</dbReference>
<organism evidence="5 6">
    <name type="scientific">Nostocoides japonicum T1-X7</name>
    <dbReference type="NCBI Taxonomy" id="1194083"/>
    <lineage>
        <taxon>Bacteria</taxon>
        <taxon>Bacillati</taxon>
        <taxon>Actinomycetota</taxon>
        <taxon>Actinomycetes</taxon>
        <taxon>Micrococcales</taxon>
        <taxon>Intrasporangiaceae</taxon>
        <taxon>Nostocoides</taxon>
    </lineage>
</organism>
<dbReference type="Pfam" id="PF00392">
    <property type="entry name" value="GntR"/>
    <property type="match status" value="1"/>
</dbReference>
<proteinExistence type="predicted"/>
<dbReference type="InterPro" id="IPR000524">
    <property type="entry name" value="Tscrpt_reg_HTH_GntR"/>
</dbReference>
<reference evidence="5 6" key="1">
    <citation type="journal article" date="2013" name="ISME J.">
        <title>A metabolic model for members of the genus Tetrasphaera involved in enhanced biological phosphorus removal.</title>
        <authorList>
            <person name="Kristiansen R."/>
            <person name="Nguyen H.T.T."/>
            <person name="Saunders A.M."/>
            <person name="Nielsen J.L."/>
            <person name="Wimmer R."/>
            <person name="Le V.Q."/>
            <person name="McIlroy S.J."/>
            <person name="Petrovski S."/>
            <person name="Seviour R.J."/>
            <person name="Calteau A."/>
            <person name="Nielsen K.L."/>
            <person name="Nielsen P.H."/>
        </authorList>
    </citation>
    <scope>NUCLEOTIDE SEQUENCE [LARGE SCALE GENOMIC DNA]</scope>
    <source>
        <strain evidence="5 6">T1-X7</strain>
    </source>
</reference>
<dbReference type="SMART" id="SM00345">
    <property type="entry name" value="HTH_GNTR"/>
    <property type="match status" value="1"/>
</dbReference>
<dbReference type="InterPro" id="IPR036388">
    <property type="entry name" value="WH-like_DNA-bd_sf"/>
</dbReference>
<dbReference type="CDD" id="cd07377">
    <property type="entry name" value="WHTH_GntR"/>
    <property type="match status" value="1"/>
</dbReference>
<dbReference type="OrthoDB" id="9816161at2"/>
<protein>
    <submittedName>
        <fullName evidence="5">Transcriptional regulator, GntR family</fullName>
    </submittedName>
</protein>
<dbReference type="PANTHER" id="PTHR43537">
    <property type="entry name" value="TRANSCRIPTIONAL REGULATOR, GNTR FAMILY"/>
    <property type="match status" value="1"/>
</dbReference>
<feature type="domain" description="HTH gntR-type" evidence="4">
    <location>
        <begin position="19"/>
        <end position="86"/>
    </location>
</feature>
<comment type="caution">
    <text evidence="5">The sequence shown here is derived from an EMBL/GenBank/DDBJ whole genome shotgun (WGS) entry which is preliminary data.</text>
</comment>
<dbReference type="PANTHER" id="PTHR43537:SF5">
    <property type="entry name" value="UXU OPERON TRANSCRIPTIONAL REGULATOR"/>
    <property type="match status" value="1"/>
</dbReference>
<keyword evidence="3" id="KW-0804">Transcription</keyword>
<dbReference type="SMART" id="SM00895">
    <property type="entry name" value="FCD"/>
    <property type="match status" value="1"/>
</dbReference>
<dbReference type="Gene3D" id="1.10.10.10">
    <property type="entry name" value="Winged helix-like DNA-binding domain superfamily/Winged helix DNA-binding domain"/>
    <property type="match status" value="1"/>
</dbReference>
<dbReference type="GO" id="GO:0003700">
    <property type="term" value="F:DNA-binding transcription factor activity"/>
    <property type="evidence" value="ECO:0007669"/>
    <property type="project" value="InterPro"/>
</dbReference>
<dbReference type="RefSeq" id="WP_048551058.1">
    <property type="nucleotide sequence ID" value="NZ_HF570958.1"/>
</dbReference>
<dbReference type="Proteomes" id="UP000035721">
    <property type="component" value="Unassembled WGS sequence"/>
</dbReference>
<evidence type="ECO:0000313" key="6">
    <source>
        <dbReference type="Proteomes" id="UP000035721"/>
    </source>
</evidence>
<keyword evidence="1" id="KW-0805">Transcription regulation</keyword>
<sequence>MTDAPHLAHGLPAIGATHRSLREQVAEVIRQRIVSGDMPPNTRLIERTLAEELGVSRVPVRDALNLLKGEGFVTEVPRRGVVVTQMSRHDVEELFDVREALEVLSVRLATARATPEELVSLGAVLDDAQAAISTENKVGVGWCNQTFHDAITTIAHNSLLASILEPLQGRLHWLLRQNDDPMVLHMEHVELYDAIASGDVEEAARVSLKHINTSRTICHDLLYGDDHRG</sequence>
<dbReference type="SUPFAM" id="SSF48008">
    <property type="entry name" value="GntR ligand-binding domain-like"/>
    <property type="match status" value="1"/>
</dbReference>